<accession>A0ABR0VI78</accession>
<organism evidence="3 4">
    <name type="scientific">Rehmannia glutinosa</name>
    <name type="common">Chinese foxglove</name>
    <dbReference type="NCBI Taxonomy" id="99300"/>
    <lineage>
        <taxon>Eukaryota</taxon>
        <taxon>Viridiplantae</taxon>
        <taxon>Streptophyta</taxon>
        <taxon>Embryophyta</taxon>
        <taxon>Tracheophyta</taxon>
        <taxon>Spermatophyta</taxon>
        <taxon>Magnoliopsida</taxon>
        <taxon>eudicotyledons</taxon>
        <taxon>Gunneridae</taxon>
        <taxon>Pentapetalae</taxon>
        <taxon>asterids</taxon>
        <taxon>lamiids</taxon>
        <taxon>Lamiales</taxon>
        <taxon>Orobanchaceae</taxon>
        <taxon>Rehmannieae</taxon>
        <taxon>Rehmannia</taxon>
    </lineage>
</organism>
<keyword evidence="4" id="KW-1185">Reference proteome</keyword>
<dbReference type="InterPro" id="IPR000073">
    <property type="entry name" value="AB_hydrolase_1"/>
</dbReference>
<proteinExistence type="predicted"/>
<evidence type="ECO:0000313" key="4">
    <source>
        <dbReference type="Proteomes" id="UP001318860"/>
    </source>
</evidence>
<evidence type="ECO:0000313" key="3">
    <source>
        <dbReference type="EMBL" id="KAK6133909.1"/>
    </source>
</evidence>
<dbReference type="SUPFAM" id="SSF53474">
    <property type="entry name" value="alpha/beta-Hydrolases"/>
    <property type="match status" value="1"/>
</dbReference>
<feature type="domain" description="AB hydrolase-1" evidence="2">
    <location>
        <begin position="145"/>
        <end position="251"/>
    </location>
</feature>
<feature type="compositionally biased region" description="Low complexity" evidence="1">
    <location>
        <begin position="9"/>
        <end position="28"/>
    </location>
</feature>
<dbReference type="InterPro" id="IPR045889">
    <property type="entry name" value="MES/HNL"/>
</dbReference>
<gene>
    <name evidence="3" type="ORF">DH2020_032338</name>
</gene>
<feature type="compositionally biased region" description="Low complexity" evidence="1">
    <location>
        <begin position="95"/>
        <end position="115"/>
    </location>
</feature>
<evidence type="ECO:0000256" key="1">
    <source>
        <dbReference type="SAM" id="MobiDB-lite"/>
    </source>
</evidence>
<comment type="caution">
    <text evidence="3">The sequence shown here is derived from an EMBL/GenBank/DDBJ whole genome shotgun (WGS) entry which is preliminary data.</text>
</comment>
<dbReference type="EMBL" id="JABTTQ020001199">
    <property type="protein sequence ID" value="KAK6133909.1"/>
    <property type="molecule type" value="Genomic_DNA"/>
</dbReference>
<dbReference type="PANTHER" id="PTHR10992:SF1023">
    <property type="entry name" value="METHYLESTERASE 11, CHLOROPLASTIC ISOFORM X1"/>
    <property type="match status" value="1"/>
</dbReference>
<dbReference type="InterPro" id="IPR029058">
    <property type="entry name" value="AB_hydrolase_fold"/>
</dbReference>
<dbReference type="Pfam" id="PF12697">
    <property type="entry name" value="Abhydrolase_6"/>
    <property type="match status" value="1"/>
</dbReference>
<evidence type="ECO:0000259" key="2">
    <source>
        <dbReference type="Pfam" id="PF12697"/>
    </source>
</evidence>
<feature type="region of interest" description="Disordered" evidence="1">
    <location>
        <begin position="1"/>
        <end position="50"/>
    </location>
</feature>
<protein>
    <recommendedName>
        <fullName evidence="2">AB hydrolase-1 domain-containing protein</fullName>
    </recommendedName>
</protein>
<dbReference type="Proteomes" id="UP001318860">
    <property type="component" value="Unassembled WGS sequence"/>
</dbReference>
<dbReference type="PANTHER" id="PTHR10992">
    <property type="entry name" value="METHYLESTERASE FAMILY MEMBER"/>
    <property type="match status" value="1"/>
</dbReference>
<feature type="region of interest" description="Disordered" evidence="1">
    <location>
        <begin position="93"/>
        <end position="122"/>
    </location>
</feature>
<sequence>MGNSLACFSPSPTTTTTTTSKSKTSSPKELLPPWLSPSASHRKSRKLQSSASSEVVFDDSYIKQQAQIASMLYQQHLQNNFNGGDLLLHLDRSVSTRNPPSSSKKSKNLSMRSRSVSCSTAPLSSLQLPNQDVARSDDGQESKHFVLVHGGGFGAWCWYKIIALLKESKCEVDAIDLTGSGANFCDINSIKTLAQYANPLTQFLANLADNKKVILVGHDLGGACISYAMEMYPDKVSKAIFVAATMLTDGQRALDVFSQKDIALASVSMRGVPFAPVTEKISLSAANYGSISRFYIKTDDDFAIPQPLQEAMIQSNPPNQVFDLKNSDHSPFFSRPQALHRLLTEISNLT</sequence>
<name>A0ABR0VI78_REHGL</name>
<reference evidence="3 4" key="1">
    <citation type="journal article" date="2021" name="Comput. Struct. Biotechnol. J.">
        <title>De novo genome assembly of the potent medicinal plant Rehmannia glutinosa using nanopore technology.</title>
        <authorList>
            <person name="Ma L."/>
            <person name="Dong C."/>
            <person name="Song C."/>
            <person name="Wang X."/>
            <person name="Zheng X."/>
            <person name="Niu Y."/>
            <person name="Chen S."/>
            <person name="Feng W."/>
        </authorList>
    </citation>
    <scope>NUCLEOTIDE SEQUENCE [LARGE SCALE GENOMIC DNA]</scope>
    <source>
        <strain evidence="3">DH-2019</strain>
    </source>
</reference>
<dbReference type="Gene3D" id="3.40.50.1820">
    <property type="entry name" value="alpha/beta hydrolase"/>
    <property type="match status" value="1"/>
</dbReference>